<dbReference type="InterPro" id="IPR055408">
    <property type="entry name" value="HEAT_MROH2B-like"/>
</dbReference>
<dbReference type="Pfam" id="PF23210">
    <property type="entry name" value="HEAT_Maestro_2"/>
    <property type="match status" value="1"/>
</dbReference>
<feature type="region of interest" description="Disordered" evidence="2">
    <location>
        <begin position="1586"/>
        <end position="1620"/>
    </location>
</feature>
<evidence type="ECO:0000259" key="6">
    <source>
        <dbReference type="Pfam" id="PF23227"/>
    </source>
</evidence>
<dbReference type="GO" id="GO:0005737">
    <property type="term" value="C:cytoplasm"/>
    <property type="evidence" value="ECO:0007669"/>
    <property type="project" value="TreeGrafter"/>
</dbReference>
<dbReference type="InterPro" id="IPR011989">
    <property type="entry name" value="ARM-like"/>
</dbReference>
<keyword evidence="1" id="KW-0677">Repeat</keyword>
<dbReference type="RefSeq" id="XP_032042107.1">
    <property type="nucleotide sequence ID" value="XM_032186216.1"/>
</dbReference>
<name>A0A6J3CYU7_AYTFU</name>
<evidence type="ECO:0000256" key="2">
    <source>
        <dbReference type="SAM" id="MobiDB-lite"/>
    </source>
</evidence>
<gene>
    <name evidence="8" type="primary">LOC116488560</name>
</gene>
<dbReference type="InterPro" id="IPR056282">
    <property type="entry name" value="MROH2B-like_N_HEAT"/>
</dbReference>
<dbReference type="InParanoid" id="A0A6J3CYU7"/>
<evidence type="ECO:0000313" key="7">
    <source>
        <dbReference type="Proteomes" id="UP000504639"/>
    </source>
</evidence>
<dbReference type="GeneID" id="116488560"/>
<organism evidence="7 8">
    <name type="scientific">Aythya fuligula</name>
    <name type="common">Tufted duck</name>
    <name type="synonym">Anas fuligula</name>
    <dbReference type="NCBI Taxonomy" id="219594"/>
    <lineage>
        <taxon>Eukaryota</taxon>
        <taxon>Metazoa</taxon>
        <taxon>Chordata</taxon>
        <taxon>Craniata</taxon>
        <taxon>Vertebrata</taxon>
        <taxon>Euteleostomi</taxon>
        <taxon>Archelosauria</taxon>
        <taxon>Archosauria</taxon>
        <taxon>Dinosauria</taxon>
        <taxon>Saurischia</taxon>
        <taxon>Theropoda</taxon>
        <taxon>Coelurosauria</taxon>
        <taxon>Aves</taxon>
        <taxon>Neognathae</taxon>
        <taxon>Galloanserae</taxon>
        <taxon>Anseriformes</taxon>
        <taxon>Anatidae</taxon>
        <taxon>Aythyinae</taxon>
        <taxon>Aythya</taxon>
    </lineage>
</organism>
<protein>
    <submittedName>
        <fullName evidence="8">Maestro heat-like repeat-containing protein family member 2B</fullName>
    </submittedName>
</protein>
<feature type="domain" description="MROH2B-like HEAT-repeats" evidence="4">
    <location>
        <begin position="321"/>
        <end position="953"/>
    </location>
</feature>
<dbReference type="InterPro" id="IPR055406">
    <property type="entry name" value="HEAT_Maestro"/>
</dbReference>
<dbReference type="SUPFAM" id="SSF48371">
    <property type="entry name" value="ARM repeat"/>
    <property type="match status" value="2"/>
</dbReference>
<dbReference type="PANTHER" id="PTHR23120:SF44">
    <property type="entry name" value="MAESTRO HEAT-LIKE REPEAT-CONTAINING PROTEIN FAMILY MEMBER 1"/>
    <property type="match status" value="1"/>
</dbReference>
<reference evidence="8" key="1">
    <citation type="submission" date="2025-08" db="UniProtKB">
        <authorList>
            <consortium name="RefSeq"/>
        </authorList>
    </citation>
    <scope>IDENTIFICATION</scope>
    <source>
        <tissue evidence="8">Lung</tissue>
    </source>
</reference>
<feature type="compositionally biased region" description="Acidic residues" evidence="2">
    <location>
        <begin position="1607"/>
        <end position="1620"/>
    </location>
</feature>
<dbReference type="Pfam" id="PF23221">
    <property type="entry name" value="HEAT_MROH2B_1st"/>
    <property type="match status" value="1"/>
</dbReference>
<evidence type="ECO:0000259" key="4">
    <source>
        <dbReference type="Pfam" id="PF23210"/>
    </source>
</evidence>
<sequence length="1620" mass="180774">MEKADCPGVAAESMLALAEILGKLMANGLGEAFRSIACFSRKFFDTVIQACGLTRTGRRVVLQVPDFKELCEGLETMEDGSPWIRIRQRRHRNGGRETGSETLATSATVVTSLLEKLQDREGERVETYRRLEHVLQEDDTHLPSGVVNRVLAEVAGDVKAAQGAMTEVTAAAGDVLVALARSHFEFVMSEHQGHLKSMKGGVCQEFVLNTLSKLASSYALRCIPFTQMTFAALHAVLSHVESSRILRIICSVLEQWSRAINAYFSAWEQCPFPRIGEAQLCEQVYGLFCHAVGNWLGREEEEEDKQAILGAVAAMMAVILHDAQHQDNVWKQVFWLLQQYQELQETCRVTENLRYFLTTLKELHGVAPQDQLSAITAAVHHQMVDEARQHSAGHKEELRECIVLQAQICPEETIMFLLSRLSSEDKSIRGTALTLLGAVARSDEPVVREKLPLIVEAVQPLFIEASTQVRSALLGFIKDLLSVSLQSCLAWEAVAHIFVEFRRASDRLAVEDLQEERDLQAQCIDVLESLDVSVGGMTQLLWPRLLRYVVPAQDCSLLLALSRCLQAVIERQKQTEGQEDTEMPDAAQGQDKTPTPQALLVKLLVVAASAGCRGCGAAVLQLLQALQSRIHGSLKDLWPTCIPCMLQYLEEHPEGSLDSEEWQCYLLKFLMESADEMQEDQLWIVCLSRELSQQLSSSSSSEEGKKFLYQALGTVLASCQQLTHVQGQLLKYLKETDATRPCDKQGIVSVVSYAAERHFHLALDAVCTFSKALIKFSRRRRALYRQRRNQATWAAVLLTYGKIALHAPKAELLACVEKRILASILELFDACKTKELQHKLALVHSIQEIIRAIQAVDTKQRFVLGKKVEVLKVLLDLMREDGCNSPVSQVHLKVLRLLEQLSKLKPCMEWERRHAQVAVCCWRVLSCPPADTELQPLQTSCEEALGQLMSAFLRAEGTRSTFANMVLKELSCSGFGSLLGALGPLLSDSQATFRQRAGACLSCLLRIQACGLGRAWRVVLRVPDIRELCERLDTVEDRPLREDRAEIAKDVCQYLPLGQARSFMDSIVKTFLCTNQEHAQAAGDWLIVFLETCGNEIYLEVSKYVKILWEARHTMEQSLEGLLFKTICLLAGLQIQPVVDTLLQTELASDRDVVRLWRRLGSSDLGPKVLYHLILTLDKAAEARHRLTVAGQLLDSLKLLYAISEVMSALLTTKETQDMLLCLLPVLLKGVSVELGTLVLFPPLSLPEEAFRETEEEDLVCGRYSAVLEQVLRRILDERWRQVLWNHRVWPFLDVPKWHCNAVQLLTRVLLRAQLISRSLMRSFMPWLHSSSQNLQLTALAFFTEVVKDPPAEGKCLLKPLVRVFLEKLKSPSHAVKQIAARGLGSAASGLPKKFRRYKRNAVEALGREMEKADCPGVAAESMLALAEILGKLMAKGLGEAFKSIARSTRKFFDAEQEDLRFAAFHLYTALAACATGNLTTFFRAEVEQTLGRLFVHLQDPSCAVSNETRAPELLEKLRHQQESPQETPFADAALHVLGESRDGALCSAPTGAAKRCPSRLPYGAQEGTARGHILTLPLLPHPTEASLEHKESTTHADDIPEHAEDLSGDTEDIPELVEV</sequence>
<dbReference type="InterPro" id="IPR048465">
    <property type="entry name" value="Maestro-like_HEAT"/>
</dbReference>
<dbReference type="InterPro" id="IPR016024">
    <property type="entry name" value="ARM-type_fold"/>
</dbReference>
<dbReference type="PANTHER" id="PTHR23120">
    <property type="entry name" value="MAESTRO-RELATED HEAT DOMAIN-CONTAINING"/>
    <property type="match status" value="1"/>
</dbReference>
<proteinExistence type="predicted"/>
<dbReference type="Pfam" id="PF23227">
    <property type="entry name" value="HEAT_MROH2B_C"/>
    <property type="match status" value="1"/>
</dbReference>
<dbReference type="Proteomes" id="UP000504639">
    <property type="component" value="Chromosome 4"/>
</dbReference>
<evidence type="ECO:0000259" key="5">
    <source>
        <dbReference type="Pfam" id="PF23221"/>
    </source>
</evidence>
<dbReference type="KEGG" id="aful:116488560"/>
<evidence type="ECO:0000313" key="8">
    <source>
        <dbReference type="RefSeq" id="XP_032042107.1"/>
    </source>
</evidence>
<keyword evidence="7" id="KW-1185">Reference proteome</keyword>
<evidence type="ECO:0000259" key="3">
    <source>
        <dbReference type="Pfam" id="PF21047"/>
    </source>
</evidence>
<feature type="domain" description="MROH2B-like N-terminal HEAT-repeats" evidence="5">
    <location>
        <begin position="109"/>
        <end position="316"/>
    </location>
</feature>
<feature type="domain" description="Maestro/Maestro-like HEAT-repeats" evidence="6">
    <location>
        <begin position="1362"/>
        <end position="1510"/>
    </location>
</feature>
<accession>A0A6J3CYU7</accession>
<dbReference type="InterPro" id="IPR045206">
    <property type="entry name" value="Maestro_heat-like_prot"/>
</dbReference>
<evidence type="ECO:0000256" key="1">
    <source>
        <dbReference type="ARBA" id="ARBA00022737"/>
    </source>
</evidence>
<feature type="compositionally biased region" description="Basic and acidic residues" evidence="2">
    <location>
        <begin position="1587"/>
        <end position="1606"/>
    </location>
</feature>
<dbReference type="Gene3D" id="1.25.10.10">
    <property type="entry name" value="Leucine-rich Repeat Variant"/>
    <property type="match status" value="1"/>
</dbReference>
<feature type="domain" description="Maestro-like HEAT-repeats" evidence="3">
    <location>
        <begin position="968"/>
        <end position="1163"/>
    </location>
</feature>
<dbReference type="Pfam" id="PF21047">
    <property type="entry name" value="HEAT_Maestro"/>
    <property type="match status" value="1"/>
</dbReference>